<dbReference type="Gene3D" id="2.60.120.820">
    <property type="entry name" value="PHR domain"/>
    <property type="match status" value="1"/>
</dbReference>
<feature type="domain" description="BTB" evidence="1">
    <location>
        <begin position="31"/>
        <end position="102"/>
    </location>
</feature>
<comment type="caution">
    <text evidence="2">The sequence shown here is derived from an EMBL/GenBank/DDBJ whole genome shotgun (WGS) entry which is preliminary data.</text>
</comment>
<dbReference type="InterPro" id="IPR011705">
    <property type="entry name" value="BACK"/>
</dbReference>
<dbReference type="GO" id="GO:0005829">
    <property type="term" value="C:cytosol"/>
    <property type="evidence" value="ECO:0007669"/>
    <property type="project" value="TreeGrafter"/>
</dbReference>
<proteinExistence type="predicted"/>
<dbReference type="InterPro" id="IPR000210">
    <property type="entry name" value="BTB/POZ_dom"/>
</dbReference>
<dbReference type="SUPFAM" id="SSF54695">
    <property type="entry name" value="POZ domain"/>
    <property type="match status" value="1"/>
</dbReference>
<accession>A0AAN8ZTV1</accession>
<dbReference type="Pfam" id="PF00651">
    <property type="entry name" value="BTB"/>
    <property type="match status" value="1"/>
</dbReference>
<dbReference type="PANTHER" id="PTHR45774">
    <property type="entry name" value="BTB/POZ DOMAIN-CONTAINING"/>
    <property type="match status" value="1"/>
</dbReference>
<dbReference type="FunFam" id="3.30.710.10:FF:000169">
    <property type="entry name" value="BTB/POZ domain-containing protein 2"/>
    <property type="match status" value="1"/>
</dbReference>
<name>A0AAN8ZTV1_HALRR</name>
<dbReference type="Proteomes" id="UP001381693">
    <property type="component" value="Unassembled WGS sequence"/>
</dbReference>
<dbReference type="Gene3D" id="3.30.710.10">
    <property type="entry name" value="Potassium Channel Kv1.1, Chain A"/>
    <property type="match status" value="1"/>
</dbReference>
<dbReference type="InterPro" id="IPR011333">
    <property type="entry name" value="SKP1/BTB/POZ_sf"/>
</dbReference>
<gene>
    <name evidence="2" type="ORF">SK128_019313</name>
</gene>
<reference evidence="2 3" key="1">
    <citation type="submission" date="2023-11" db="EMBL/GenBank/DDBJ databases">
        <title>Halocaridina rubra genome assembly.</title>
        <authorList>
            <person name="Smith C."/>
        </authorList>
    </citation>
    <scope>NUCLEOTIDE SEQUENCE [LARGE SCALE GENOMIC DNA]</scope>
    <source>
        <strain evidence="2">EP-1</strain>
        <tissue evidence="2">Whole</tissue>
    </source>
</reference>
<evidence type="ECO:0000313" key="3">
    <source>
        <dbReference type="Proteomes" id="UP001381693"/>
    </source>
</evidence>
<keyword evidence="3" id="KW-1185">Reference proteome</keyword>
<dbReference type="AlphaFoldDB" id="A0AAN8ZTV1"/>
<dbReference type="PANTHER" id="PTHR45774:SF3">
    <property type="entry name" value="BTB (POZ) DOMAIN-CONTAINING 2B-RELATED"/>
    <property type="match status" value="1"/>
</dbReference>
<dbReference type="SMART" id="SM00875">
    <property type="entry name" value="BACK"/>
    <property type="match status" value="1"/>
</dbReference>
<protein>
    <recommendedName>
        <fullName evidence="1">BTB domain-containing protein</fullName>
    </recommendedName>
</protein>
<dbReference type="InterPro" id="IPR038648">
    <property type="entry name" value="PHR_sf"/>
</dbReference>
<evidence type="ECO:0000313" key="2">
    <source>
        <dbReference type="EMBL" id="KAK7026706.1"/>
    </source>
</evidence>
<dbReference type="GO" id="GO:0000932">
    <property type="term" value="C:P-body"/>
    <property type="evidence" value="ECO:0007669"/>
    <property type="project" value="TreeGrafter"/>
</dbReference>
<dbReference type="PROSITE" id="PS50097">
    <property type="entry name" value="BTB"/>
    <property type="match status" value="1"/>
</dbReference>
<dbReference type="Pfam" id="PF07707">
    <property type="entry name" value="BACK"/>
    <property type="match status" value="1"/>
</dbReference>
<dbReference type="EMBL" id="JAXCGZ010022702">
    <property type="protein sequence ID" value="KAK7026706.1"/>
    <property type="molecule type" value="Genomic_DNA"/>
</dbReference>
<evidence type="ECO:0000259" key="1">
    <source>
        <dbReference type="PROSITE" id="PS50097"/>
    </source>
</evidence>
<dbReference type="Gene3D" id="1.25.40.420">
    <property type="match status" value="1"/>
</dbReference>
<organism evidence="2 3">
    <name type="scientific">Halocaridina rubra</name>
    <name type="common">Hawaiian red shrimp</name>
    <dbReference type="NCBI Taxonomy" id="373956"/>
    <lineage>
        <taxon>Eukaryota</taxon>
        <taxon>Metazoa</taxon>
        <taxon>Ecdysozoa</taxon>
        <taxon>Arthropoda</taxon>
        <taxon>Crustacea</taxon>
        <taxon>Multicrustacea</taxon>
        <taxon>Malacostraca</taxon>
        <taxon>Eumalacostraca</taxon>
        <taxon>Eucarida</taxon>
        <taxon>Decapoda</taxon>
        <taxon>Pleocyemata</taxon>
        <taxon>Caridea</taxon>
        <taxon>Atyoidea</taxon>
        <taxon>Atyidae</taxon>
        <taxon>Halocaridina</taxon>
    </lineage>
</organism>
<dbReference type="GO" id="GO:0022008">
    <property type="term" value="P:neurogenesis"/>
    <property type="evidence" value="ECO:0007669"/>
    <property type="project" value="TreeGrafter"/>
</dbReference>
<dbReference type="SMART" id="SM00225">
    <property type="entry name" value="BTB"/>
    <property type="match status" value="1"/>
</dbReference>
<sequence length="478" mass="53394">MAQSSSESDWQTHLSRIHQRAGHILQSGHWSDCTFIVGNENNQKTLKAHKLILAMSSPVFEAMFFGGMAEKGEKPVEILDVQPEAFKALLQYIYSDEINLSSFDQVCEICYAAKKYMIPAVVEQCTQYIWSDLHPGNVCRAYEFARLFEEPRLLDKCLQIICTKSIEVLKDSSFEEVDIATLRTVLSQESLSAPELLLWEAMLRWSKQECGRQSLEVNAINQRQVLGDCLGLIRFLTLSPQEFANSPAVSGILLQEESFTILMNISSPGVTPIPSPFSQSLKRRLKAPTPPPPHAAGASVSSGNFRCGCAENTLADILINEQLVDCSLSFSVDSDVCIYGIEMPTQCTPQGMDHQQSSSFSQPSFSQPSYSELIYAFLQDSVGCRITYTHFTARVPYSSSMEVMFNRPVYIVPNKTYKVGVVLNKVGKYPMYVSKPYATVEDITFTFDQERSRDGVITAVIFGNGPVRVPSNPGQFYF</sequence>